<feature type="non-terminal residue" evidence="2">
    <location>
        <position position="187"/>
    </location>
</feature>
<accession>X6PDQ5</accession>
<reference evidence="2 3" key="1">
    <citation type="journal article" date="2013" name="Curr. Biol.">
        <title>The Genome of the Foraminiferan Reticulomyxa filosa.</title>
        <authorList>
            <person name="Glockner G."/>
            <person name="Hulsmann N."/>
            <person name="Schleicher M."/>
            <person name="Noegel A.A."/>
            <person name="Eichinger L."/>
            <person name="Gallinger C."/>
            <person name="Pawlowski J."/>
            <person name="Sierra R."/>
            <person name="Euteneuer U."/>
            <person name="Pillet L."/>
            <person name="Moustafa A."/>
            <person name="Platzer M."/>
            <person name="Groth M."/>
            <person name="Szafranski K."/>
            <person name="Schliwa M."/>
        </authorList>
    </citation>
    <scope>NUCLEOTIDE SEQUENCE [LARGE SCALE GENOMIC DNA]</scope>
</reference>
<evidence type="ECO:0000256" key="1">
    <source>
        <dbReference type="SAM" id="MobiDB-lite"/>
    </source>
</evidence>
<gene>
    <name evidence="2" type="ORF">RFI_00426</name>
</gene>
<feature type="compositionally biased region" description="Basic and acidic residues" evidence="1">
    <location>
        <begin position="173"/>
        <end position="187"/>
    </location>
</feature>
<protein>
    <submittedName>
        <fullName evidence="2">Uncharacterized protein</fullName>
    </submittedName>
</protein>
<evidence type="ECO:0000313" key="2">
    <source>
        <dbReference type="EMBL" id="ETO36635.1"/>
    </source>
</evidence>
<name>X6PDQ5_RETFI</name>
<proteinExistence type="predicted"/>
<dbReference type="EMBL" id="ASPP01000454">
    <property type="protein sequence ID" value="ETO36635.1"/>
    <property type="molecule type" value="Genomic_DNA"/>
</dbReference>
<evidence type="ECO:0000313" key="3">
    <source>
        <dbReference type="Proteomes" id="UP000023152"/>
    </source>
</evidence>
<keyword evidence="3" id="KW-1185">Reference proteome</keyword>
<sequence length="187" mass="22084">MASVKSNNFSVIDEIQQCNPRLQWKAEECIVVTNNVLFLSSSSHEQEMQDLTWAFLKQKKICKKLTRSYVVFLNPFLKTSRGLEARQMFLSSSHLFIPIATNLSLSPEHYIIDTQKLTKLSYYTKHLILTNRHTFRWYQFICICQVKKNIFFNNLVLFDWWDGLKSQSNQQKKCSDDDKPNIAEEEF</sequence>
<feature type="region of interest" description="Disordered" evidence="1">
    <location>
        <begin position="168"/>
        <end position="187"/>
    </location>
</feature>
<organism evidence="2 3">
    <name type="scientific">Reticulomyxa filosa</name>
    <dbReference type="NCBI Taxonomy" id="46433"/>
    <lineage>
        <taxon>Eukaryota</taxon>
        <taxon>Sar</taxon>
        <taxon>Rhizaria</taxon>
        <taxon>Retaria</taxon>
        <taxon>Foraminifera</taxon>
        <taxon>Monothalamids</taxon>
        <taxon>Reticulomyxidae</taxon>
        <taxon>Reticulomyxa</taxon>
    </lineage>
</organism>
<comment type="caution">
    <text evidence="2">The sequence shown here is derived from an EMBL/GenBank/DDBJ whole genome shotgun (WGS) entry which is preliminary data.</text>
</comment>
<dbReference type="AlphaFoldDB" id="X6PDQ5"/>
<dbReference type="Proteomes" id="UP000023152">
    <property type="component" value="Unassembled WGS sequence"/>
</dbReference>